<evidence type="ECO:0000259" key="1">
    <source>
        <dbReference type="Pfam" id="PF12773"/>
    </source>
</evidence>
<feature type="domain" description="DZANK-type" evidence="1">
    <location>
        <begin position="80"/>
        <end position="132"/>
    </location>
</feature>
<dbReference type="RefSeq" id="WP_200748792.1">
    <property type="nucleotide sequence ID" value="NZ_JAEOAH010000008.1"/>
</dbReference>
<dbReference type="InterPro" id="IPR036280">
    <property type="entry name" value="Multihaem_cyt_sf"/>
</dbReference>
<dbReference type="SUPFAM" id="SSF75712">
    <property type="entry name" value="Rad50 coiled-coil Zn hook"/>
    <property type="match status" value="1"/>
</dbReference>
<protein>
    <submittedName>
        <fullName evidence="2">Zinc ribbon domain-containing protein</fullName>
    </submittedName>
</protein>
<accession>A0ABS1H6I5</accession>
<dbReference type="Proteomes" id="UP000618943">
    <property type="component" value="Unassembled WGS sequence"/>
</dbReference>
<gene>
    <name evidence="2" type="ORF">JFL43_09110</name>
</gene>
<organism evidence="2 3">
    <name type="scientific">Viridibacillus soli</name>
    <dbReference type="NCBI Taxonomy" id="2798301"/>
    <lineage>
        <taxon>Bacteria</taxon>
        <taxon>Bacillati</taxon>
        <taxon>Bacillota</taxon>
        <taxon>Bacilli</taxon>
        <taxon>Bacillales</taxon>
        <taxon>Caryophanaceae</taxon>
        <taxon>Viridibacillus</taxon>
    </lineage>
</organism>
<dbReference type="Pfam" id="PF12773">
    <property type="entry name" value="DZR"/>
    <property type="match status" value="1"/>
</dbReference>
<dbReference type="SUPFAM" id="SSF48695">
    <property type="entry name" value="Multiheme cytochromes"/>
    <property type="match status" value="1"/>
</dbReference>
<dbReference type="EMBL" id="JAEOAH010000008">
    <property type="protein sequence ID" value="MBK3495016.1"/>
    <property type="molecule type" value="Genomic_DNA"/>
</dbReference>
<reference evidence="2 3" key="1">
    <citation type="submission" date="2020-12" db="EMBL/GenBank/DDBJ databases">
        <title>YIM B01967 draft genome.</title>
        <authorList>
            <person name="Yan X."/>
        </authorList>
    </citation>
    <scope>NUCLEOTIDE SEQUENCE [LARGE SCALE GENOMIC DNA]</scope>
    <source>
        <strain evidence="2 3">YIM B01967</strain>
    </source>
</reference>
<evidence type="ECO:0000313" key="2">
    <source>
        <dbReference type="EMBL" id="MBK3495016.1"/>
    </source>
</evidence>
<keyword evidence="3" id="KW-1185">Reference proteome</keyword>
<sequence length="143" mass="16258">MTNVLTQQEMKDLSNSLQQKKSQRATQIIHMGEEAYRLLRFQQLKSTELEKLASQILETDKTIYETNKKLYRAKMNSSECPSCHSSLSQDAKFCGSCGQPNPHYKIDEVEEVECTYCHAYIEKGTQYCPCCGSQIGGTTDNEL</sequence>
<dbReference type="InterPro" id="IPR025874">
    <property type="entry name" value="DZR"/>
</dbReference>
<comment type="caution">
    <text evidence="2">The sequence shown here is derived from an EMBL/GenBank/DDBJ whole genome shotgun (WGS) entry which is preliminary data.</text>
</comment>
<evidence type="ECO:0000313" key="3">
    <source>
        <dbReference type="Proteomes" id="UP000618943"/>
    </source>
</evidence>
<proteinExistence type="predicted"/>
<name>A0ABS1H6I5_9BACL</name>